<evidence type="ECO:0000313" key="3">
    <source>
        <dbReference type="EMBL" id="MBE1533506.1"/>
    </source>
</evidence>
<feature type="domain" description="SHOCT" evidence="2">
    <location>
        <begin position="74"/>
        <end position="93"/>
    </location>
</feature>
<sequence>MTMWTTLATQMHPGGWGGDAPAFWPVFPVMFGLFWLAVLATGFYLVRRRMTKGGTPFGGGTSHGGGDPLSQARSILAERFARGEIDEDEYLMRMSALRTDG</sequence>
<reference evidence="3 4" key="1">
    <citation type="submission" date="2020-10" db="EMBL/GenBank/DDBJ databases">
        <title>Sequencing the genomes of 1000 actinobacteria strains.</title>
        <authorList>
            <person name="Klenk H.-P."/>
        </authorList>
    </citation>
    <scope>NUCLEOTIDE SEQUENCE [LARGE SCALE GENOMIC DNA]</scope>
    <source>
        <strain evidence="3 4">DSM 46744</strain>
    </source>
</reference>
<dbReference type="Proteomes" id="UP000627838">
    <property type="component" value="Unassembled WGS sequence"/>
</dbReference>
<dbReference type="Pfam" id="PF09851">
    <property type="entry name" value="SHOCT"/>
    <property type="match status" value="1"/>
</dbReference>
<evidence type="ECO:0000259" key="2">
    <source>
        <dbReference type="Pfam" id="PF09851"/>
    </source>
</evidence>
<keyword evidence="4" id="KW-1185">Reference proteome</keyword>
<feature type="transmembrane region" description="Helical" evidence="1">
    <location>
        <begin position="22"/>
        <end position="46"/>
    </location>
</feature>
<evidence type="ECO:0000313" key="4">
    <source>
        <dbReference type="Proteomes" id="UP000627838"/>
    </source>
</evidence>
<keyword evidence="1" id="KW-1133">Transmembrane helix</keyword>
<comment type="caution">
    <text evidence="3">The sequence shown here is derived from an EMBL/GenBank/DDBJ whole genome shotgun (WGS) entry which is preliminary data.</text>
</comment>
<dbReference type="InterPro" id="IPR018649">
    <property type="entry name" value="SHOCT"/>
</dbReference>
<proteinExistence type="predicted"/>
<name>A0ABR9JT25_9ACTN</name>
<dbReference type="EMBL" id="JADBDZ010000001">
    <property type="protein sequence ID" value="MBE1533506.1"/>
    <property type="molecule type" value="Genomic_DNA"/>
</dbReference>
<organism evidence="3 4">
    <name type="scientific">Actinomadura algeriensis</name>
    <dbReference type="NCBI Taxonomy" id="1679523"/>
    <lineage>
        <taxon>Bacteria</taxon>
        <taxon>Bacillati</taxon>
        <taxon>Actinomycetota</taxon>
        <taxon>Actinomycetes</taxon>
        <taxon>Streptosporangiales</taxon>
        <taxon>Thermomonosporaceae</taxon>
        <taxon>Actinomadura</taxon>
    </lineage>
</organism>
<keyword evidence="1" id="KW-0812">Transmembrane</keyword>
<protein>
    <submittedName>
        <fullName evidence="3">Membrane protein</fullName>
    </submittedName>
</protein>
<gene>
    <name evidence="3" type="ORF">H4W34_003339</name>
</gene>
<accession>A0ABR9JT25</accession>
<evidence type="ECO:0000256" key="1">
    <source>
        <dbReference type="SAM" id="Phobius"/>
    </source>
</evidence>
<dbReference type="RefSeq" id="WP_225961208.1">
    <property type="nucleotide sequence ID" value="NZ_JADBDZ010000001.1"/>
</dbReference>
<keyword evidence="1" id="KW-0472">Membrane</keyword>